<dbReference type="GeneID" id="17302299"/>
<evidence type="ECO:0000313" key="11">
    <source>
        <dbReference type="Proteomes" id="UP000011087"/>
    </source>
</evidence>
<evidence type="ECO:0000256" key="3">
    <source>
        <dbReference type="ARBA" id="ARBA00023054"/>
    </source>
</evidence>
<accession>L1JAN2</accession>
<dbReference type="KEGG" id="gtt:GUITHDRAFT_108477"/>
<keyword evidence="2" id="KW-0805">Transcription regulation</keyword>
<dbReference type="EnsemblProtists" id="EKX45603">
    <property type="protein sequence ID" value="EKX45603"/>
    <property type="gene ID" value="GUITHDRAFT_108477"/>
</dbReference>
<evidence type="ECO:0000313" key="10">
    <source>
        <dbReference type="EnsemblProtists" id="EKX45603"/>
    </source>
</evidence>
<comment type="function">
    <text evidence="1">Putative transcription factor.</text>
</comment>
<evidence type="ECO:0000259" key="8">
    <source>
        <dbReference type="PROSITE" id="PS51519"/>
    </source>
</evidence>
<name>L1JAN2_GUITC</name>
<feature type="compositionally biased region" description="Basic and acidic residues" evidence="7">
    <location>
        <begin position="66"/>
        <end position="81"/>
    </location>
</feature>
<keyword evidence="11" id="KW-1185">Reference proteome</keyword>
<organism evidence="9">
    <name type="scientific">Guillardia theta (strain CCMP2712)</name>
    <name type="common">Cryptophyte</name>
    <dbReference type="NCBI Taxonomy" id="905079"/>
    <lineage>
        <taxon>Eukaryota</taxon>
        <taxon>Cryptophyceae</taxon>
        <taxon>Pyrenomonadales</taxon>
        <taxon>Geminigeraceae</taxon>
        <taxon>Guillardia</taxon>
    </lineage>
</organism>
<dbReference type="AlphaFoldDB" id="L1JAN2"/>
<feature type="domain" description="RWP-RK" evidence="8">
    <location>
        <begin position="189"/>
        <end position="274"/>
    </location>
</feature>
<feature type="region of interest" description="Disordered" evidence="7">
    <location>
        <begin position="264"/>
        <end position="293"/>
    </location>
</feature>
<reference evidence="11" key="2">
    <citation type="submission" date="2012-11" db="EMBL/GenBank/DDBJ databases">
        <authorList>
            <person name="Kuo A."/>
            <person name="Curtis B.A."/>
            <person name="Tanifuji G."/>
            <person name="Burki F."/>
            <person name="Gruber A."/>
            <person name="Irimia M."/>
            <person name="Maruyama S."/>
            <person name="Arias M.C."/>
            <person name="Ball S.G."/>
            <person name="Gile G.H."/>
            <person name="Hirakawa Y."/>
            <person name="Hopkins J.F."/>
            <person name="Rensing S.A."/>
            <person name="Schmutz J."/>
            <person name="Symeonidi A."/>
            <person name="Elias M."/>
            <person name="Eveleigh R.J."/>
            <person name="Herman E.K."/>
            <person name="Klute M.J."/>
            <person name="Nakayama T."/>
            <person name="Obornik M."/>
            <person name="Reyes-Prieto A."/>
            <person name="Armbrust E.V."/>
            <person name="Aves S.J."/>
            <person name="Beiko R.G."/>
            <person name="Coutinho P."/>
            <person name="Dacks J.B."/>
            <person name="Durnford D.G."/>
            <person name="Fast N.M."/>
            <person name="Green B.R."/>
            <person name="Grisdale C."/>
            <person name="Hempe F."/>
            <person name="Henrissat B."/>
            <person name="Hoppner M.P."/>
            <person name="Ishida K.-I."/>
            <person name="Kim E."/>
            <person name="Koreny L."/>
            <person name="Kroth P.G."/>
            <person name="Liu Y."/>
            <person name="Malik S.-B."/>
            <person name="Maier U.G."/>
            <person name="McRose D."/>
            <person name="Mock T."/>
            <person name="Neilson J.A."/>
            <person name="Onodera N.T."/>
            <person name="Poole A.M."/>
            <person name="Pritham E.J."/>
            <person name="Richards T.A."/>
            <person name="Rocap G."/>
            <person name="Roy S.W."/>
            <person name="Sarai C."/>
            <person name="Schaack S."/>
            <person name="Shirato S."/>
            <person name="Slamovits C.H."/>
            <person name="Spencer D.F."/>
            <person name="Suzuki S."/>
            <person name="Worden A.Z."/>
            <person name="Zauner S."/>
            <person name="Barry K."/>
            <person name="Bell C."/>
            <person name="Bharti A.K."/>
            <person name="Crow J.A."/>
            <person name="Grimwood J."/>
            <person name="Kramer R."/>
            <person name="Lindquist E."/>
            <person name="Lucas S."/>
            <person name="Salamov A."/>
            <person name="McFadden G.I."/>
            <person name="Lane C.E."/>
            <person name="Keeling P.J."/>
            <person name="Gray M.W."/>
            <person name="Grigoriev I.V."/>
            <person name="Archibald J.M."/>
        </authorList>
    </citation>
    <scope>NUCLEOTIDE SEQUENCE</scope>
    <source>
        <strain evidence="11">CCMP2712</strain>
    </source>
</reference>
<dbReference type="PROSITE" id="PS51519">
    <property type="entry name" value="RWP_RK"/>
    <property type="match status" value="1"/>
</dbReference>
<sequence length="449" mass="48979">MDKCPRASMWPLHMINAHDSLQQIYSFRDKLPQASGWMADHRARSSKSSRSTALQGMTSDAWTAAKSKELPAELRGREPQRHPSQAIQDSSRTRPLPVYSYPIIQGAGPWESYENGEPRAFTPYRPGTLGGSSPSSTSSSKDNRLVTVGQVGGKQEKKSGSKKKQQKMQTKVAQPTQTEYGDIAIFPRRKAGQSGMGSNRPPVVVTREVLESHFNMPLLAVCKKLGLCATVLKKVCRQLGVHKWPYKETKLTARRQGRLLSNGMIASSPVDRPKEEAEKAITPKKEEHAPAVGSAAVRKELYSPVALRPAVQQRPVRTVVKTLDSVEPRHSWSETDKARGIWMSSQHEDMSELNVEPGDADLELWQEVEGGAEGQGGGQEAAAMSSNAGVPVSGEAIGGDAQLEMLMGDGGCDDMRWLFAEPPSSCLPDARELESSLLGPLQAFPTDSN</sequence>
<dbReference type="OrthoDB" id="6270329at2759"/>
<feature type="region of interest" description="Disordered" evidence="7">
    <location>
        <begin position="371"/>
        <end position="395"/>
    </location>
</feature>
<evidence type="ECO:0000256" key="1">
    <source>
        <dbReference type="ARBA" id="ARBA00004049"/>
    </source>
</evidence>
<dbReference type="HOGENOM" id="CLU_610385_0_0_1"/>
<gene>
    <name evidence="9" type="ORF">GUITHDRAFT_108477</name>
</gene>
<evidence type="ECO:0000256" key="6">
    <source>
        <dbReference type="ARBA" id="ARBA00023242"/>
    </source>
</evidence>
<protein>
    <recommendedName>
        <fullName evidence="8">RWP-RK domain-containing protein</fullName>
    </recommendedName>
</protein>
<keyword evidence="4" id="KW-0238">DNA-binding</keyword>
<feature type="compositionally biased region" description="Polar residues" evidence="7">
    <location>
        <begin position="52"/>
        <end position="61"/>
    </location>
</feature>
<evidence type="ECO:0000256" key="2">
    <source>
        <dbReference type="ARBA" id="ARBA00023015"/>
    </source>
</evidence>
<keyword evidence="3" id="KW-0175">Coiled coil</keyword>
<evidence type="ECO:0000256" key="5">
    <source>
        <dbReference type="ARBA" id="ARBA00023163"/>
    </source>
</evidence>
<dbReference type="Pfam" id="PF02042">
    <property type="entry name" value="RWP-RK"/>
    <property type="match status" value="1"/>
</dbReference>
<keyword evidence="6" id="KW-0539">Nucleus</keyword>
<dbReference type="InterPro" id="IPR044607">
    <property type="entry name" value="RKD-like"/>
</dbReference>
<evidence type="ECO:0000256" key="7">
    <source>
        <dbReference type="SAM" id="MobiDB-lite"/>
    </source>
</evidence>
<dbReference type="GO" id="GO:0003677">
    <property type="term" value="F:DNA binding"/>
    <property type="evidence" value="ECO:0007669"/>
    <property type="project" value="UniProtKB-KW"/>
</dbReference>
<feature type="region of interest" description="Disordered" evidence="7">
    <location>
        <begin position="109"/>
        <end position="176"/>
    </location>
</feature>
<keyword evidence="5" id="KW-0804">Transcription</keyword>
<dbReference type="InterPro" id="IPR003035">
    <property type="entry name" value="RWP-RK_dom"/>
</dbReference>
<feature type="compositionally biased region" description="Basic and acidic residues" evidence="7">
    <location>
        <begin position="271"/>
        <end position="289"/>
    </location>
</feature>
<dbReference type="PANTHER" id="PTHR46373">
    <property type="entry name" value="PROTEIN RKD4"/>
    <property type="match status" value="1"/>
</dbReference>
<dbReference type="PaxDb" id="55529-EKX45603"/>
<dbReference type="Proteomes" id="UP000011087">
    <property type="component" value="Unassembled WGS sequence"/>
</dbReference>
<feature type="region of interest" description="Disordered" evidence="7">
    <location>
        <begin position="42"/>
        <end position="94"/>
    </location>
</feature>
<proteinExistence type="predicted"/>
<evidence type="ECO:0000313" key="9">
    <source>
        <dbReference type="EMBL" id="EKX45603.1"/>
    </source>
</evidence>
<dbReference type="EMBL" id="JH992998">
    <property type="protein sequence ID" value="EKX45603.1"/>
    <property type="molecule type" value="Genomic_DNA"/>
</dbReference>
<feature type="compositionally biased region" description="Low complexity" evidence="7">
    <location>
        <begin position="131"/>
        <end position="140"/>
    </location>
</feature>
<reference evidence="9 11" key="1">
    <citation type="journal article" date="2012" name="Nature">
        <title>Algal genomes reveal evolutionary mosaicism and the fate of nucleomorphs.</title>
        <authorList>
            <consortium name="DOE Joint Genome Institute"/>
            <person name="Curtis B.A."/>
            <person name="Tanifuji G."/>
            <person name="Burki F."/>
            <person name="Gruber A."/>
            <person name="Irimia M."/>
            <person name="Maruyama S."/>
            <person name="Arias M.C."/>
            <person name="Ball S.G."/>
            <person name="Gile G.H."/>
            <person name="Hirakawa Y."/>
            <person name="Hopkins J.F."/>
            <person name="Kuo A."/>
            <person name="Rensing S.A."/>
            <person name="Schmutz J."/>
            <person name="Symeonidi A."/>
            <person name="Elias M."/>
            <person name="Eveleigh R.J."/>
            <person name="Herman E.K."/>
            <person name="Klute M.J."/>
            <person name="Nakayama T."/>
            <person name="Obornik M."/>
            <person name="Reyes-Prieto A."/>
            <person name="Armbrust E.V."/>
            <person name="Aves S.J."/>
            <person name="Beiko R.G."/>
            <person name="Coutinho P."/>
            <person name="Dacks J.B."/>
            <person name="Durnford D.G."/>
            <person name="Fast N.M."/>
            <person name="Green B.R."/>
            <person name="Grisdale C.J."/>
            <person name="Hempel F."/>
            <person name="Henrissat B."/>
            <person name="Hoppner M.P."/>
            <person name="Ishida K."/>
            <person name="Kim E."/>
            <person name="Koreny L."/>
            <person name="Kroth P.G."/>
            <person name="Liu Y."/>
            <person name="Malik S.B."/>
            <person name="Maier U.G."/>
            <person name="McRose D."/>
            <person name="Mock T."/>
            <person name="Neilson J.A."/>
            <person name="Onodera N.T."/>
            <person name="Poole A.M."/>
            <person name="Pritham E.J."/>
            <person name="Richards T.A."/>
            <person name="Rocap G."/>
            <person name="Roy S.W."/>
            <person name="Sarai C."/>
            <person name="Schaack S."/>
            <person name="Shirato S."/>
            <person name="Slamovits C.H."/>
            <person name="Spencer D.F."/>
            <person name="Suzuki S."/>
            <person name="Worden A.Z."/>
            <person name="Zauner S."/>
            <person name="Barry K."/>
            <person name="Bell C."/>
            <person name="Bharti A.K."/>
            <person name="Crow J.A."/>
            <person name="Grimwood J."/>
            <person name="Kramer R."/>
            <person name="Lindquist E."/>
            <person name="Lucas S."/>
            <person name="Salamov A."/>
            <person name="McFadden G.I."/>
            <person name="Lane C.E."/>
            <person name="Keeling P.J."/>
            <person name="Gray M.W."/>
            <person name="Grigoriev I.V."/>
            <person name="Archibald J.M."/>
        </authorList>
    </citation>
    <scope>NUCLEOTIDE SEQUENCE</scope>
    <source>
        <strain evidence="9 11">CCMP2712</strain>
    </source>
</reference>
<dbReference type="GO" id="GO:0003700">
    <property type="term" value="F:DNA-binding transcription factor activity"/>
    <property type="evidence" value="ECO:0007669"/>
    <property type="project" value="InterPro"/>
</dbReference>
<reference evidence="10" key="3">
    <citation type="submission" date="2016-03" db="UniProtKB">
        <authorList>
            <consortium name="EnsemblProtists"/>
        </authorList>
    </citation>
    <scope>IDENTIFICATION</scope>
</reference>
<dbReference type="PANTHER" id="PTHR46373:SF2">
    <property type="entry name" value="RWP-RK DOMAIN-CONTAINING PROTEIN"/>
    <property type="match status" value="1"/>
</dbReference>
<evidence type="ECO:0000256" key="4">
    <source>
        <dbReference type="ARBA" id="ARBA00023125"/>
    </source>
</evidence>
<dbReference type="RefSeq" id="XP_005832583.1">
    <property type="nucleotide sequence ID" value="XM_005832526.1"/>
</dbReference>